<gene>
    <name evidence="2" type="ORF">LY60_01874</name>
</gene>
<dbReference type="InterPro" id="IPR003251">
    <property type="entry name" value="Rr_diiron-bd_dom"/>
</dbReference>
<dbReference type="OrthoDB" id="1951931at2"/>
<dbReference type="AlphaFoldDB" id="A0A562JBN4"/>
<organism evidence="2 3">
    <name type="scientific">Sedimentibacter saalensis</name>
    <dbReference type="NCBI Taxonomy" id="130788"/>
    <lineage>
        <taxon>Bacteria</taxon>
        <taxon>Bacillati</taxon>
        <taxon>Bacillota</taxon>
        <taxon>Tissierellia</taxon>
        <taxon>Sedimentibacter</taxon>
    </lineage>
</organism>
<accession>A0A562JBN4</accession>
<dbReference type="Gene3D" id="1.20.1260.10">
    <property type="match status" value="1"/>
</dbReference>
<feature type="domain" description="Rubrerythrin diiron-binding" evidence="1">
    <location>
        <begin position="13"/>
        <end position="147"/>
    </location>
</feature>
<evidence type="ECO:0000313" key="2">
    <source>
        <dbReference type="EMBL" id="TWH80612.1"/>
    </source>
</evidence>
<dbReference type="GO" id="GO:0046872">
    <property type="term" value="F:metal ion binding"/>
    <property type="evidence" value="ECO:0007669"/>
    <property type="project" value="InterPro"/>
</dbReference>
<evidence type="ECO:0000313" key="3">
    <source>
        <dbReference type="Proteomes" id="UP000315343"/>
    </source>
</evidence>
<protein>
    <submittedName>
        <fullName evidence="2">Rubrerythrin</fullName>
    </submittedName>
</protein>
<proteinExistence type="predicted"/>
<dbReference type="GO" id="GO:0016491">
    <property type="term" value="F:oxidoreductase activity"/>
    <property type="evidence" value="ECO:0007669"/>
    <property type="project" value="InterPro"/>
</dbReference>
<name>A0A562JBN4_9FIRM</name>
<evidence type="ECO:0000259" key="1">
    <source>
        <dbReference type="Pfam" id="PF02915"/>
    </source>
</evidence>
<comment type="caution">
    <text evidence="2">The sequence shown here is derived from an EMBL/GenBank/DDBJ whole genome shotgun (WGS) entry which is preliminary data.</text>
</comment>
<dbReference type="RefSeq" id="WP_145082604.1">
    <property type="nucleotide sequence ID" value="NZ_DAMBUX010000011.1"/>
</dbReference>
<dbReference type="Pfam" id="PF02915">
    <property type="entry name" value="Rubrerythrin"/>
    <property type="match status" value="1"/>
</dbReference>
<sequence>MSVKWNGTKLLKTIAENEASAAKLYRAVAAEVRIGEQFFEKLAKDEERHEKIYNALLTKFEKNAEVDLDDEDAQYMDLLVDNNVLFDEKLIEEAKKIFTKSQIFELAEQSERDAVIFVTELQRLYPDLAKDEMEIILKEEKSHLKMILQRKTESQPLFGRGL</sequence>
<dbReference type="Proteomes" id="UP000315343">
    <property type="component" value="Unassembled WGS sequence"/>
</dbReference>
<keyword evidence="3" id="KW-1185">Reference proteome</keyword>
<reference evidence="2 3" key="1">
    <citation type="submission" date="2019-07" db="EMBL/GenBank/DDBJ databases">
        <title>Genomic Encyclopedia of Type Strains, Phase I: the one thousand microbial genomes (KMG-I) project.</title>
        <authorList>
            <person name="Kyrpides N."/>
        </authorList>
    </citation>
    <scope>NUCLEOTIDE SEQUENCE [LARGE SCALE GENOMIC DNA]</scope>
    <source>
        <strain evidence="2 3">DSM 13558</strain>
    </source>
</reference>
<dbReference type="SUPFAM" id="SSF47240">
    <property type="entry name" value="Ferritin-like"/>
    <property type="match status" value="1"/>
</dbReference>
<dbReference type="InterPro" id="IPR009078">
    <property type="entry name" value="Ferritin-like_SF"/>
</dbReference>
<dbReference type="EMBL" id="VLKH01000004">
    <property type="protein sequence ID" value="TWH80612.1"/>
    <property type="molecule type" value="Genomic_DNA"/>
</dbReference>
<dbReference type="InterPro" id="IPR012347">
    <property type="entry name" value="Ferritin-like"/>
</dbReference>